<dbReference type="EMBL" id="CAADRA010007243">
    <property type="protein sequence ID" value="VFT99555.1"/>
    <property type="molecule type" value="Genomic_DNA"/>
</dbReference>
<dbReference type="PROSITE" id="PS51186">
    <property type="entry name" value="GNAT"/>
    <property type="match status" value="1"/>
</dbReference>
<dbReference type="SUPFAM" id="SSF55729">
    <property type="entry name" value="Acyl-CoA N-acyltransferases (Nat)"/>
    <property type="match status" value="1"/>
</dbReference>
<gene>
    <name evidence="3" type="primary">Aste57867_22905</name>
    <name evidence="2" type="ORF">As57867_022834</name>
    <name evidence="3" type="ORF">ASTE57867_22905</name>
</gene>
<evidence type="ECO:0000313" key="4">
    <source>
        <dbReference type="Proteomes" id="UP000332933"/>
    </source>
</evidence>
<dbReference type="GO" id="GO:0016747">
    <property type="term" value="F:acyltransferase activity, transferring groups other than amino-acyl groups"/>
    <property type="evidence" value="ECO:0007669"/>
    <property type="project" value="InterPro"/>
</dbReference>
<dbReference type="OrthoDB" id="77561at2759"/>
<reference evidence="3 4" key="1">
    <citation type="submission" date="2019-03" db="EMBL/GenBank/DDBJ databases">
        <authorList>
            <person name="Gaulin E."/>
            <person name="Dumas B."/>
        </authorList>
    </citation>
    <scope>NUCLEOTIDE SEQUENCE [LARGE SCALE GENOMIC DNA]</scope>
    <source>
        <strain evidence="3">CBS 568.67</strain>
    </source>
</reference>
<dbReference type="Gene3D" id="3.40.630.30">
    <property type="match status" value="1"/>
</dbReference>
<organism evidence="3 4">
    <name type="scientific">Aphanomyces stellatus</name>
    <dbReference type="NCBI Taxonomy" id="120398"/>
    <lineage>
        <taxon>Eukaryota</taxon>
        <taxon>Sar</taxon>
        <taxon>Stramenopiles</taxon>
        <taxon>Oomycota</taxon>
        <taxon>Saprolegniomycetes</taxon>
        <taxon>Saprolegniales</taxon>
        <taxon>Verrucalvaceae</taxon>
        <taxon>Aphanomyces</taxon>
    </lineage>
</organism>
<dbReference type="InterPro" id="IPR000182">
    <property type="entry name" value="GNAT_dom"/>
</dbReference>
<sequence length="238" mass="25638">MWNSSRGVYLSPTVSKAEATALGELIGSDTNEQPLVLQCSGVRRVVEAFGAAYCHHRQPAARFHWHEDLVLYVLETLHTPTHVAGRMRMAASDDLALLKEWAVAFFAFIGAPVADAPGFIERALPAQALFIWENAAGEPVGFAGHAPPVQLDDNIVYRIGPVFVPESERRKGYASALTAALSAYVMAKDVKATARVCLYADAANPASNKAYQNVGFMLHSETSAFDFEAVGGTSNSNP</sequence>
<evidence type="ECO:0000313" key="2">
    <source>
        <dbReference type="EMBL" id="KAF0685134.1"/>
    </source>
</evidence>
<dbReference type="InterPro" id="IPR016181">
    <property type="entry name" value="Acyl_CoA_acyltransferase"/>
</dbReference>
<feature type="domain" description="N-acetyltransferase" evidence="1">
    <location>
        <begin position="85"/>
        <end position="238"/>
    </location>
</feature>
<accession>A0A485LN63</accession>
<dbReference type="EMBL" id="VJMH01007217">
    <property type="protein sequence ID" value="KAF0685134.1"/>
    <property type="molecule type" value="Genomic_DNA"/>
</dbReference>
<keyword evidence="4" id="KW-1185">Reference proteome</keyword>
<reference evidence="2" key="2">
    <citation type="submission" date="2019-06" db="EMBL/GenBank/DDBJ databases">
        <title>Genomics analysis of Aphanomyces spp. identifies a new class of oomycete effector associated with host adaptation.</title>
        <authorList>
            <person name="Gaulin E."/>
        </authorList>
    </citation>
    <scope>NUCLEOTIDE SEQUENCE</scope>
    <source>
        <strain evidence="2">CBS 578.67</strain>
    </source>
</reference>
<name>A0A485LN63_9STRA</name>
<dbReference type="Pfam" id="PF00583">
    <property type="entry name" value="Acetyltransf_1"/>
    <property type="match status" value="1"/>
</dbReference>
<proteinExistence type="predicted"/>
<evidence type="ECO:0000259" key="1">
    <source>
        <dbReference type="PROSITE" id="PS51186"/>
    </source>
</evidence>
<dbReference type="Proteomes" id="UP000332933">
    <property type="component" value="Unassembled WGS sequence"/>
</dbReference>
<evidence type="ECO:0000313" key="3">
    <source>
        <dbReference type="EMBL" id="VFT99555.1"/>
    </source>
</evidence>
<protein>
    <submittedName>
        <fullName evidence="3">Aste57867_22905 protein</fullName>
    </submittedName>
</protein>
<dbReference type="AlphaFoldDB" id="A0A485LN63"/>